<protein>
    <submittedName>
        <fullName evidence="2">Uncharacterized protein</fullName>
    </submittedName>
</protein>
<name>A0A9R0ZJT4_TRITD</name>
<proteinExistence type="predicted"/>
<keyword evidence="3" id="KW-1185">Reference proteome</keyword>
<dbReference type="AlphaFoldDB" id="A0A9R0ZJT4"/>
<feature type="compositionally biased region" description="Basic and acidic residues" evidence="1">
    <location>
        <begin position="76"/>
        <end position="95"/>
    </location>
</feature>
<sequence length="95" mass="9757">MANPGGANASFARATSTETRYTGAFSDENPNAACAIMLAVLPSFPSQMLQAAPPSPCWGRSSSSTTDEEECGDDEVGGKDKRGVGGGRRNGDRGT</sequence>
<accession>A0A9R0ZJT4</accession>
<feature type="compositionally biased region" description="Acidic residues" evidence="1">
    <location>
        <begin position="66"/>
        <end position="75"/>
    </location>
</feature>
<gene>
    <name evidence="2" type="ORF">TRITD_7Av1G205710</name>
</gene>
<organism evidence="2 3">
    <name type="scientific">Triticum turgidum subsp. durum</name>
    <name type="common">Durum wheat</name>
    <name type="synonym">Triticum durum</name>
    <dbReference type="NCBI Taxonomy" id="4567"/>
    <lineage>
        <taxon>Eukaryota</taxon>
        <taxon>Viridiplantae</taxon>
        <taxon>Streptophyta</taxon>
        <taxon>Embryophyta</taxon>
        <taxon>Tracheophyta</taxon>
        <taxon>Spermatophyta</taxon>
        <taxon>Magnoliopsida</taxon>
        <taxon>Liliopsida</taxon>
        <taxon>Poales</taxon>
        <taxon>Poaceae</taxon>
        <taxon>BOP clade</taxon>
        <taxon>Pooideae</taxon>
        <taxon>Triticodae</taxon>
        <taxon>Triticeae</taxon>
        <taxon>Triticinae</taxon>
        <taxon>Triticum</taxon>
    </lineage>
</organism>
<dbReference type="Proteomes" id="UP000324705">
    <property type="component" value="Chromosome 7A"/>
</dbReference>
<dbReference type="Gramene" id="TRITD7Av1G205710.1">
    <property type="protein sequence ID" value="TRITD7Av1G205710.1"/>
    <property type="gene ID" value="TRITD7Av1G205710"/>
</dbReference>
<evidence type="ECO:0000313" key="3">
    <source>
        <dbReference type="Proteomes" id="UP000324705"/>
    </source>
</evidence>
<dbReference type="EMBL" id="LT934123">
    <property type="protein sequence ID" value="VAI78111.1"/>
    <property type="molecule type" value="Genomic_DNA"/>
</dbReference>
<reference evidence="2 3" key="1">
    <citation type="submission" date="2017-09" db="EMBL/GenBank/DDBJ databases">
        <authorList>
            <consortium name="International Durum Wheat Genome Sequencing Consortium (IDWGSC)"/>
            <person name="Milanesi L."/>
        </authorList>
    </citation>
    <scope>NUCLEOTIDE SEQUENCE [LARGE SCALE GENOMIC DNA]</scope>
    <source>
        <strain evidence="3">cv. Svevo</strain>
    </source>
</reference>
<evidence type="ECO:0000313" key="2">
    <source>
        <dbReference type="EMBL" id="VAI78111.1"/>
    </source>
</evidence>
<evidence type="ECO:0000256" key="1">
    <source>
        <dbReference type="SAM" id="MobiDB-lite"/>
    </source>
</evidence>
<feature type="region of interest" description="Disordered" evidence="1">
    <location>
        <begin position="47"/>
        <end position="95"/>
    </location>
</feature>